<dbReference type="SMART" id="SM00062">
    <property type="entry name" value="PBPb"/>
    <property type="match status" value="2"/>
</dbReference>
<feature type="domain" description="Solute-binding protein family 3/N-terminal" evidence="5">
    <location>
        <begin position="277"/>
        <end position="501"/>
    </location>
</feature>
<dbReference type="InterPro" id="IPR008258">
    <property type="entry name" value="Transglycosylase_SLT_dom_1"/>
</dbReference>
<comment type="similarity">
    <text evidence="2">Belongs to the bacterial solute-binding protein 3 family.</text>
</comment>
<keyword evidence="4" id="KW-0998">Cell outer membrane</keyword>
<evidence type="ECO:0000259" key="5">
    <source>
        <dbReference type="SMART" id="SM00062"/>
    </source>
</evidence>
<evidence type="ECO:0000256" key="4">
    <source>
        <dbReference type="ARBA" id="ARBA00023237"/>
    </source>
</evidence>
<dbReference type="CDD" id="cd13403">
    <property type="entry name" value="MLTF-like"/>
    <property type="match status" value="1"/>
</dbReference>
<sequence>MTSIFRWPRHAQWLLVLLPLVFLLGGCDSGGANYTETGDLESLRERGQLRLLAPRFDEEQALVREGVPLQEFREQAEILAQSLGLTPRWVYADSTDNLDDMLNEGLADLIVTNYTVTESRQEKVDFCTPVAVIREYLVLPKDRQGDSVEDLGEVRIAAPEGTAYQETAEALAERHDTVSVEAVEAALSDVELLEGVASGLYQAAIVDSNALDGLLRTFDQVRKGPVVNPRRRIAWAVRSDNPELRAAVNEFLVSHRVRTSVRSEERRDWAAINKDGVLRVITSNNPASYFLWRGELMGFDYDLIRHFARQHDLRVRMVVRDSASQMFDALQTGAGDVIAGAMTITERRKAEGWRFSNRYLEVHEQIIGDADDEPFESVQELAGRTVVVAPDSAFMDTLEELREQGIDVRIEPREGATTEMLIQDVVDGEIDLTVADSHVAALESTYREDLRPLWTLEGSRDIAWVLRDDQDQLVEKLNAYINRNYRGLFYNVTFNRYFKESKTIRIHEEYRVEAGKEISPYDDLAKEYALQYGFDWRLLVSQMYQESKFNPDAVSFAGAQGLMQVMPRTARQFGFDNPHDPEQGVAAGSAYLEWLEERFPQRLGMAEKIYFGLAAYNAGHGHVEDARRLAQRLGKNPDLWFGHVEEAMLLLSQPRYARQARFGYVRGSEPVKYVREIRNRYLGYVQFTEEHNISAEP</sequence>
<feature type="domain" description="Solute-binding protein family 3/N-terminal" evidence="5">
    <location>
        <begin position="62"/>
        <end position="268"/>
    </location>
</feature>
<comment type="caution">
    <text evidence="6">The sequence shown here is derived from an EMBL/GenBank/DDBJ whole genome shotgun (WGS) entry which is preliminary data.</text>
</comment>
<keyword evidence="7" id="KW-1185">Reference proteome</keyword>
<dbReference type="Proteomes" id="UP000644441">
    <property type="component" value="Unassembled WGS sequence"/>
</dbReference>
<dbReference type="CDD" id="cd01009">
    <property type="entry name" value="PBP2_YfhD_N"/>
    <property type="match status" value="1"/>
</dbReference>
<evidence type="ECO:0000256" key="3">
    <source>
        <dbReference type="ARBA" id="ARBA00022729"/>
    </source>
</evidence>
<keyword evidence="4" id="KW-0472">Membrane</keyword>
<comment type="subcellular location">
    <subcellularLocation>
        <location evidence="1">Cell outer membrane</location>
        <topology evidence="1">Peripheral membrane protein</topology>
    </subcellularLocation>
</comment>
<dbReference type="InterPro" id="IPR023346">
    <property type="entry name" value="Lysozyme-like_dom_sf"/>
</dbReference>
<proteinExistence type="inferred from homology"/>
<evidence type="ECO:0000313" key="7">
    <source>
        <dbReference type="Proteomes" id="UP000644441"/>
    </source>
</evidence>
<evidence type="ECO:0000256" key="2">
    <source>
        <dbReference type="ARBA" id="ARBA00010333"/>
    </source>
</evidence>
<organism evidence="6 7">
    <name type="scientific">Alloalcanivorax venustensis ISO4</name>
    <dbReference type="NCBI Taxonomy" id="1177184"/>
    <lineage>
        <taxon>Bacteria</taxon>
        <taxon>Pseudomonadati</taxon>
        <taxon>Pseudomonadota</taxon>
        <taxon>Gammaproteobacteria</taxon>
        <taxon>Oceanospirillales</taxon>
        <taxon>Alcanivoracaceae</taxon>
        <taxon>Alloalcanivorax</taxon>
    </lineage>
</organism>
<dbReference type="RefSeq" id="WP_194856741.1">
    <property type="nucleotide sequence ID" value="NZ_ARXR01000040.1"/>
</dbReference>
<dbReference type="SUPFAM" id="SSF53850">
    <property type="entry name" value="Periplasmic binding protein-like II"/>
    <property type="match status" value="2"/>
</dbReference>
<keyword evidence="3" id="KW-0732">Signal</keyword>
<name>A0ABS0AJW1_9GAMM</name>
<evidence type="ECO:0000313" key="6">
    <source>
        <dbReference type="EMBL" id="MBF5054368.1"/>
    </source>
</evidence>
<dbReference type="Pfam" id="PF01464">
    <property type="entry name" value="SLT"/>
    <property type="match status" value="1"/>
</dbReference>
<dbReference type="PANTHER" id="PTHR35936">
    <property type="entry name" value="MEMBRANE-BOUND LYTIC MUREIN TRANSGLYCOSYLASE F"/>
    <property type="match status" value="1"/>
</dbReference>
<dbReference type="PROSITE" id="PS51257">
    <property type="entry name" value="PROKAR_LIPOPROTEIN"/>
    <property type="match status" value="1"/>
</dbReference>
<evidence type="ECO:0000256" key="1">
    <source>
        <dbReference type="ARBA" id="ARBA00004339"/>
    </source>
</evidence>
<dbReference type="PANTHER" id="PTHR35936:SF32">
    <property type="entry name" value="MEMBRANE-BOUND LYTIC MUREIN TRANSGLYCOSYLASE F"/>
    <property type="match status" value="1"/>
</dbReference>
<dbReference type="Pfam" id="PF00497">
    <property type="entry name" value="SBP_bac_3"/>
    <property type="match status" value="2"/>
</dbReference>
<dbReference type="EMBL" id="ARXR01000040">
    <property type="protein sequence ID" value="MBF5054368.1"/>
    <property type="molecule type" value="Genomic_DNA"/>
</dbReference>
<dbReference type="SUPFAM" id="SSF53955">
    <property type="entry name" value="Lysozyme-like"/>
    <property type="match status" value="1"/>
</dbReference>
<dbReference type="Gene3D" id="1.10.530.10">
    <property type="match status" value="1"/>
</dbReference>
<dbReference type="Gene3D" id="3.40.190.10">
    <property type="entry name" value="Periplasmic binding protein-like II"/>
    <property type="match status" value="4"/>
</dbReference>
<protein>
    <submittedName>
        <fullName evidence="6">Ligand-binding/transglycosylase domain-containing protein</fullName>
    </submittedName>
</protein>
<dbReference type="InterPro" id="IPR001638">
    <property type="entry name" value="Solute-binding_3/MltF_N"/>
</dbReference>
<gene>
    <name evidence="6" type="ORF">ISO4_02970</name>
</gene>
<accession>A0ABS0AJW1</accession>
<reference evidence="6 7" key="1">
    <citation type="submission" date="2012-09" db="EMBL/GenBank/DDBJ databases">
        <title>Genome Sequence of alkane-degrading Bacterium Alcanivorax venustensis ISO4.</title>
        <authorList>
            <person name="Lai Q."/>
            <person name="Shao Z."/>
        </authorList>
    </citation>
    <scope>NUCLEOTIDE SEQUENCE [LARGE SCALE GENOMIC DNA]</scope>
    <source>
        <strain evidence="6 7">ISO4</strain>
    </source>
</reference>